<evidence type="ECO:0000313" key="3">
    <source>
        <dbReference type="Proteomes" id="UP000593572"/>
    </source>
</evidence>
<keyword evidence="3" id="KW-1185">Reference proteome</keyword>
<keyword evidence="1" id="KW-0732">Signal</keyword>
<feature type="signal peptide" evidence="1">
    <location>
        <begin position="1"/>
        <end position="36"/>
    </location>
</feature>
<reference evidence="2 3" key="1">
    <citation type="journal article" date="2019" name="Genome Biol. Evol.">
        <title>Insights into the evolution of the New World diploid cottons (Gossypium, subgenus Houzingenia) based on genome sequencing.</title>
        <authorList>
            <person name="Grover C.E."/>
            <person name="Arick M.A. 2nd"/>
            <person name="Thrash A."/>
            <person name="Conover J.L."/>
            <person name="Sanders W.S."/>
            <person name="Peterson D.G."/>
            <person name="Frelichowski J.E."/>
            <person name="Scheffler J.A."/>
            <person name="Scheffler B.E."/>
            <person name="Wendel J.F."/>
        </authorList>
    </citation>
    <scope>NUCLEOTIDE SEQUENCE [LARGE SCALE GENOMIC DNA]</scope>
    <source>
        <strain evidence="2">157</strain>
        <tissue evidence="2">Leaf</tissue>
    </source>
</reference>
<protein>
    <submittedName>
        <fullName evidence="2">Uncharacterized protein</fullName>
    </submittedName>
</protein>
<proteinExistence type="predicted"/>
<dbReference type="AlphaFoldDB" id="A0A7J8LUF7"/>
<evidence type="ECO:0000313" key="2">
    <source>
        <dbReference type="EMBL" id="MBA0556081.1"/>
    </source>
</evidence>
<gene>
    <name evidence="2" type="ORF">Golob_026215</name>
</gene>
<name>A0A7J8LUF7_9ROSI</name>
<evidence type="ECO:0000256" key="1">
    <source>
        <dbReference type="SAM" id="SignalP"/>
    </source>
</evidence>
<feature type="chain" id="PRO_5029792997" evidence="1">
    <location>
        <begin position="37"/>
        <end position="60"/>
    </location>
</feature>
<comment type="caution">
    <text evidence="2">The sequence shown here is derived from an EMBL/GenBank/DDBJ whole genome shotgun (WGS) entry which is preliminary data.</text>
</comment>
<dbReference type="Proteomes" id="UP000593572">
    <property type="component" value="Unassembled WGS sequence"/>
</dbReference>
<accession>A0A7J8LUF7</accession>
<sequence>MINRGKMTMSTLPLMIFRLQTLFLYCLLRCVEDVNSSLSTLETQLAHFPSMPPFSPHHDV</sequence>
<organism evidence="2 3">
    <name type="scientific">Gossypium lobatum</name>
    <dbReference type="NCBI Taxonomy" id="34289"/>
    <lineage>
        <taxon>Eukaryota</taxon>
        <taxon>Viridiplantae</taxon>
        <taxon>Streptophyta</taxon>
        <taxon>Embryophyta</taxon>
        <taxon>Tracheophyta</taxon>
        <taxon>Spermatophyta</taxon>
        <taxon>Magnoliopsida</taxon>
        <taxon>eudicotyledons</taxon>
        <taxon>Gunneridae</taxon>
        <taxon>Pentapetalae</taxon>
        <taxon>rosids</taxon>
        <taxon>malvids</taxon>
        <taxon>Malvales</taxon>
        <taxon>Malvaceae</taxon>
        <taxon>Malvoideae</taxon>
        <taxon>Gossypium</taxon>
    </lineage>
</organism>
<dbReference type="EMBL" id="JABEZX010000005">
    <property type="protein sequence ID" value="MBA0556081.1"/>
    <property type="molecule type" value="Genomic_DNA"/>
</dbReference>